<dbReference type="EMBL" id="FTNL01000001">
    <property type="protein sequence ID" value="SIQ42941.1"/>
    <property type="molecule type" value="Genomic_DNA"/>
</dbReference>
<dbReference type="OrthoDB" id="5633213at2"/>
<reference evidence="1 3" key="1">
    <citation type="submission" date="2017-01" db="EMBL/GenBank/DDBJ databases">
        <authorList>
            <person name="Varghese N."/>
            <person name="Submissions S."/>
        </authorList>
    </citation>
    <scope>NUCLEOTIDE SEQUENCE [LARGE SCALE GENOMIC DNA]</scope>
    <source>
        <strain evidence="1 3">ATCC 33342</strain>
    </source>
</reference>
<proteinExistence type="predicted"/>
<evidence type="ECO:0000313" key="4">
    <source>
        <dbReference type="Proteomes" id="UP000254374"/>
    </source>
</evidence>
<evidence type="ECO:0000313" key="3">
    <source>
        <dbReference type="Proteomes" id="UP000186808"/>
    </source>
</evidence>
<sequence>MQEKTDGNNLNIVNELISYIEKNINKNDTTVNEHLFYIKSLLKQSLPLDGEKINIAKIYEAIHYIETMRIKVPHSIFSEKVVTMAELMSKKGEVLLPAYERKQKPINLKHQIGTVSASAENQFGSLHHALVELISLRYQFLKEEELRTKTKKPSIAWNYDYPLDESNEIMNQAIGEWQAKYIKKNSDATKAYGDFKRTTSIRGLTAKTDKEAEDLLDYLLAGSNYPQGCENTLRQWLQANGGQDINRFLDTLMLSGEFTPEKMTSLLNTKGIEQVWCIEDGKVVFLYTPIVYSLSIDGEIMINDGTGKLAATAEPEHIQDKKTGDYRVLPIMEVNAKIELNVVGDEVIPSITKLSVTSYSPDLAKPEPKVLDNTNSII</sequence>
<dbReference type="Proteomes" id="UP000186808">
    <property type="component" value="Unassembled WGS sequence"/>
</dbReference>
<protein>
    <submittedName>
        <fullName evidence="2">Uncharacterized protein</fullName>
    </submittedName>
</protein>
<accession>A0A377GIC7</accession>
<dbReference type="AlphaFoldDB" id="A0A377GIC7"/>
<dbReference type="RefSeq" id="WP_058468028.1">
    <property type="nucleotide sequence ID" value="NZ_CAAAIX010000007.1"/>
</dbReference>
<organism evidence="2 4">
    <name type="scientific">Fluoribacter gormanii</name>
    <dbReference type="NCBI Taxonomy" id="464"/>
    <lineage>
        <taxon>Bacteria</taxon>
        <taxon>Pseudomonadati</taxon>
        <taxon>Pseudomonadota</taxon>
        <taxon>Gammaproteobacteria</taxon>
        <taxon>Legionellales</taxon>
        <taxon>Legionellaceae</taxon>
        <taxon>Fluoribacter</taxon>
    </lineage>
</organism>
<reference evidence="2 4" key="2">
    <citation type="submission" date="2018-06" db="EMBL/GenBank/DDBJ databases">
        <authorList>
            <consortium name="Pathogen Informatics"/>
            <person name="Doyle S."/>
        </authorList>
    </citation>
    <scope>NUCLEOTIDE SEQUENCE [LARGE SCALE GENOMIC DNA]</scope>
    <source>
        <strain evidence="2 4">NCTC11401</strain>
    </source>
</reference>
<dbReference type="Proteomes" id="UP000254374">
    <property type="component" value="Unassembled WGS sequence"/>
</dbReference>
<dbReference type="STRING" id="464.Lgor_1547"/>
<name>A0A377GIC7_9GAMM</name>
<evidence type="ECO:0000313" key="1">
    <source>
        <dbReference type="EMBL" id="SIQ42941.1"/>
    </source>
</evidence>
<evidence type="ECO:0000313" key="2">
    <source>
        <dbReference type="EMBL" id="STO24590.1"/>
    </source>
</evidence>
<dbReference type="EMBL" id="UGGV01000001">
    <property type="protein sequence ID" value="STO24590.1"/>
    <property type="molecule type" value="Genomic_DNA"/>
</dbReference>
<keyword evidence="3" id="KW-1185">Reference proteome</keyword>
<gene>
    <name evidence="2" type="ORF">NCTC11401_01405</name>
    <name evidence="1" type="ORF">SAMN05421777_10113</name>
</gene>